<dbReference type="EMBL" id="MT143482">
    <property type="protein sequence ID" value="QJA97317.1"/>
    <property type="molecule type" value="Genomic_DNA"/>
</dbReference>
<proteinExistence type="predicted"/>
<evidence type="ECO:0000313" key="1">
    <source>
        <dbReference type="EMBL" id="QJA97317.1"/>
    </source>
</evidence>
<accession>A0A6M3LPL5</accession>
<organism evidence="1">
    <name type="scientific">viral metagenome</name>
    <dbReference type="NCBI Taxonomy" id="1070528"/>
    <lineage>
        <taxon>unclassified sequences</taxon>
        <taxon>metagenomes</taxon>
        <taxon>organismal metagenomes</taxon>
    </lineage>
</organism>
<reference evidence="1" key="1">
    <citation type="submission" date="2020-03" db="EMBL/GenBank/DDBJ databases">
        <title>The deep terrestrial virosphere.</title>
        <authorList>
            <person name="Holmfeldt K."/>
            <person name="Nilsson E."/>
            <person name="Simone D."/>
            <person name="Lopez-Fernandez M."/>
            <person name="Wu X."/>
            <person name="de Brujin I."/>
            <person name="Lundin D."/>
            <person name="Andersson A."/>
            <person name="Bertilsson S."/>
            <person name="Dopson M."/>
        </authorList>
    </citation>
    <scope>NUCLEOTIDE SEQUENCE</scope>
    <source>
        <strain evidence="1">MM415B06356</strain>
    </source>
</reference>
<name>A0A6M3LPL5_9ZZZZ</name>
<sequence length="50" mass="5884">MMWVKRLFCKIGWHSLPVGFEEVEFDGCSKYARCKWCGYEGMIDSQGNLF</sequence>
<dbReference type="AlphaFoldDB" id="A0A6M3LPL5"/>
<gene>
    <name evidence="1" type="ORF">MM415B06356_0009</name>
</gene>
<protein>
    <submittedName>
        <fullName evidence="1">Uncharacterized protein</fullName>
    </submittedName>
</protein>